<feature type="transmembrane region" description="Helical" evidence="6">
    <location>
        <begin position="401"/>
        <end position="423"/>
    </location>
</feature>
<evidence type="ECO:0000256" key="2">
    <source>
        <dbReference type="ARBA" id="ARBA00022475"/>
    </source>
</evidence>
<evidence type="ECO:0000313" key="7">
    <source>
        <dbReference type="EMBL" id="AQQ71512.1"/>
    </source>
</evidence>
<evidence type="ECO:0000256" key="5">
    <source>
        <dbReference type="ARBA" id="ARBA00023136"/>
    </source>
</evidence>
<keyword evidence="3 6" id="KW-0812">Transmembrane</keyword>
<keyword evidence="4 6" id="KW-1133">Transmembrane helix</keyword>
<dbReference type="PANTHER" id="PTHR30250">
    <property type="entry name" value="PST FAMILY PREDICTED COLANIC ACID TRANSPORTER"/>
    <property type="match status" value="1"/>
</dbReference>
<feature type="transmembrane region" description="Helical" evidence="6">
    <location>
        <begin position="435"/>
        <end position="462"/>
    </location>
</feature>
<protein>
    <submittedName>
        <fullName evidence="7">Polysaccharide biosynthesis protein</fullName>
    </submittedName>
</protein>
<dbReference type="Proteomes" id="UP000188181">
    <property type="component" value="Chromosome"/>
</dbReference>
<dbReference type="KEGG" id="pbas:SMSP2_01886"/>
<evidence type="ECO:0000256" key="4">
    <source>
        <dbReference type="ARBA" id="ARBA00022989"/>
    </source>
</evidence>
<dbReference type="AlphaFoldDB" id="A0A1Q2MGW7"/>
<feature type="transmembrane region" description="Helical" evidence="6">
    <location>
        <begin position="29"/>
        <end position="51"/>
    </location>
</feature>
<feature type="transmembrane region" description="Helical" evidence="6">
    <location>
        <begin position="63"/>
        <end position="84"/>
    </location>
</feature>
<feature type="transmembrane region" description="Helical" evidence="6">
    <location>
        <begin position="104"/>
        <end position="124"/>
    </location>
</feature>
<evidence type="ECO:0000256" key="1">
    <source>
        <dbReference type="ARBA" id="ARBA00004651"/>
    </source>
</evidence>
<evidence type="ECO:0000313" key="8">
    <source>
        <dbReference type="Proteomes" id="UP000188181"/>
    </source>
</evidence>
<dbReference type="Pfam" id="PF13440">
    <property type="entry name" value="Polysacc_synt_3"/>
    <property type="match status" value="1"/>
</dbReference>
<dbReference type="PANTHER" id="PTHR30250:SF11">
    <property type="entry name" value="O-ANTIGEN TRANSPORTER-RELATED"/>
    <property type="match status" value="1"/>
</dbReference>
<feature type="transmembrane region" description="Helical" evidence="6">
    <location>
        <begin position="241"/>
        <end position="263"/>
    </location>
</feature>
<gene>
    <name evidence="7" type="ORF">SMSP2_01886</name>
</gene>
<organism evidence="7 8">
    <name type="scientific">Limihaloglobus sulfuriphilus</name>
    <dbReference type="NCBI Taxonomy" id="1851148"/>
    <lineage>
        <taxon>Bacteria</taxon>
        <taxon>Pseudomonadati</taxon>
        <taxon>Planctomycetota</taxon>
        <taxon>Phycisphaerae</taxon>
        <taxon>Sedimentisphaerales</taxon>
        <taxon>Sedimentisphaeraceae</taxon>
        <taxon>Limihaloglobus</taxon>
    </lineage>
</organism>
<feature type="transmembrane region" description="Helical" evidence="6">
    <location>
        <begin position="341"/>
        <end position="362"/>
    </location>
</feature>
<sequence length="482" mass="54551">MALLASIAIASALSRLLDKAEYGAFCQILMLFTMSSIIVRSGLPQSVYYFLPRLDEPQKRGLILQSVMLMAGFGFLVGLVLYLGSNLLGVYSGSELLPCMLRNYALYPVFILPIMVIESVFMSFNRIYTEFSFNVISKIIVFFVVVTPIYLGYSTVIAIRCWVIYAALQFFVLLIIVNGVTNTKKIELTRTNFISQFKYSVPLSLAAIIGAFAAYADKLSINILNADPELFASYFNGAFELPLVGVIGGAVTMTMLPSMTEYVKENRIDKFLSLWHRSQIKVAFILFPMWLFFFVFAKEIILVLFSDKYESSVVYFQIFLCLIPARLCVFSRITVPLNRNWIYTGGHLIQLIVGYVACFILIRRFGGIGAAIGMLISIYANVLFLAYNCSKLLNIRFYEIWPLRLFLVYFIYAVISGCAGWIVCVKFPVSNIYWILLKLLIGSFICGGMYLITTWITGVFNWREWTGALNFRFNGSSNKTKG</sequence>
<feature type="transmembrane region" description="Helical" evidence="6">
    <location>
        <begin position="201"/>
        <end position="221"/>
    </location>
</feature>
<keyword evidence="2" id="KW-1003">Cell membrane</keyword>
<feature type="transmembrane region" description="Helical" evidence="6">
    <location>
        <begin position="157"/>
        <end position="180"/>
    </location>
</feature>
<name>A0A1Q2MGW7_9BACT</name>
<evidence type="ECO:0000256" key="3">
    <source>
        <dbReference type="ARBA" id="ARBA00022692"/>
    </source>
</evidence>
<keyword evidence="5 6" id="KW-0472">Membrane</keyword>
<evidence type="ECO:0000256" key="6">
    <source>
        <dbReference type="SAM" id="Phobius"/>
    </source>
</evidence>
<feature type="transmembrane region" description="Helical" evidence="6">
    <location>
        <begin position="131"/>
        <end position="151"/>
    </location>
</feature>
<proteinExistence type="predicted"/>
<dbReference type="EMBL" id="CP019646">
    <property type="protein sequence ID" value="AQQ71512.1"/>
    <property type="molecule type" value="Genomic_DNA"/>
</dbReference>
<feature type="transmembrane region" description="Helical" evidence="6">
    <location>
        <begin position="368"/>
        <end position="389"/>
    </location>
</feature>
<feature type="transmembrane region" description="Helical" evidence="6">
    <location>
        <begin position="312"/>
        <end position="329"/>
    </location>
</feature>
<dbReference type="InterPro" id="IPR050833">
    <property type="entry name" value="Poly_Biosynth_Transport"/>
</dbReference>
<keyword evidence="8" id="KW-1185">Reference proteome</keyword>
<comment type="subcellular location">
    <subcellularLocation>
        <location evidence="1">Cell membrane</location>
        <topology evidence="1">Multi-pass membrane protein</topology>
    </subcellularLocation>
</comment>
<reference evidence="8" key="1">
    <citation type="submission" date="2017-02" db="EMBL/GenBank/DDBJ databases">
        <title>Comparative genomics and description of representatives of a novel lineage of planctomycetes thriving in anoxic sediments.</title>
        <authorList>
            <person name="Spring S."/>
            <person name="Bunk B."/>
            <person name="Sproer C."/>
        </authorList>
    </citation>
    <scope>NUCLEOTIDE SEQUENCE [LARGE SCALE GENOMIC DNA]</scope>
    <source>
        <strain evidence="8">SM-Chi-D1</strain>
    </source>
</reference>
<feature type="transmembrane region" description="Helical" evidence="6">
    <location>
        <begin position="284"/>
        <end position="306"/>
    </location>
</feature>
<accession>A0A1Q2MGW7</accession>
<dbReference type="STRING" id="1851148.SMSP2_01886"/>
<dbReference type="GO" id="GO:0005886">
    <property type="term" value="C:plasma membrane"/>
    <property type="evidence" value="ECO:0007669"/>
    <property type="project" value="UniProtKB-SubCell"/>
</dbReference>